<dbReference type="SMART" id="SM00382">
    <property type="entry name" value="AAA"/>
    <property type="match status" value="1"/>
</dbReference>
<evidence type="ECO:0000256" key="3">
    <source>
        <dbReference type="ARBA" id="ARBA00022840"/>
    </source>
</evidence>
<dbReference type="OrthoDB" id="273392at2"/>
<dbReference type="InterPro" id="IPR027417">
    <property type="entry name" value="P-loop_NTPase"/>
</dbReference>
<dbReference type="GO" id="GO:0005524">
    <property type="term" value="F:ATP binding"/>
    <property type="evidence" value="ECO:0007669"/>
    <property type="project" value="UniProtKB-KW"/>
</dbReference>
<dbReference type="InterPro" id="IPR003439">
    <property type="entry name" value="ABC_transporter-like_ATP-bd"/>
</dbReference>
<keyword evidence="2" id="KW-0547">Nucleotide-binding</keyword>
<accession>A6DJQ3</accession>
<keyword evidence="6" id="KW-1185">Reference proteome</keyword>
<reference evidence="5 6" key="1">
    <citation type="journal article" date="2010" name="J. Bacteriol.">
        <title>Genome sequence of Lentisphaera araneosa HTCC2155T, the type species of the order Lentisphaerales in the phylum Lentisphaerae.</title>
        <authorList>
            <person name="Thrash J.C."/>
            <person name="Cho J.C."/>
            <person name="Vergin K.L."/>
            <person name="Morris R.M."/>
            <person name="Giovannoni S.J."/>
        </authorList>
    </citation>
    <scope>NUCLEOTIDE SEQUENCE [LARGE SCALE GENOMIC DNA]</scope>
    <source>
        <strain evidence="5 6">HTCC2155</strain>
    </source>
</reference>
<evidence type="ECO:0000256" key="1">
    <source>
        <dbReference type="ARBA" id="ARBA00022448"/>
    </source>
</evidence>
<name>A6DJQ3_9BACT</name>
<gene>
    <name evidence="5" type="ORF">LNTAR_12261</name>
</gene>
<dbReference type="AlphaFoldDB" id="A6DJQ3"/>
<dbReference type="InterPro" id="IPR015854">
    <property type="entry name" value="ABC_transpr_LolD-like"/>
</dbReference>
<dbReference type="GO" id="GO:0005886">
    <property type="term" value="C:plasma membrane"/>
    <property type="evidence" value="ECO:0007669"/>
    <property type="project" value="TreeGrafter"/>
</dbReference>
<evidence type="ECO:0000256" key="2">
    <source>
        <dbReference type="ARBA" id="ARBA00022741"/>
    </source>
</evidence>
<dbReference type="InterPro" id="IPR003593">
    <property type="entry name" value="AAA+_ATPase"/>
</dbReference>
<proteinExistence type="predicted"/>
<sequence length="221" mass="23770">MTNSIEIKQASKAYQRKNQTPVQALDKLDLKAESGDFIAVLGPSGCGKSTLMLSAGGLLEVDSGQVVINGQDLSQLSSSQKAEFRAKNVAYVYQEFHLIPYLNVIDNVRIADLALGSGSEQKAEEILKKFGLAERAQHLPSELSVGEQQRVALSRAIYSGAKIILADEPTGNLDSENAETVLKALKDFTEEGGIVIMVTHDDRAVAYAAKKLSMSAGQWSA</sequence>
<dbReference type="eggNOG" id="COG1136">
    <property type="taxonomic scope" value="Bacteria"/>
</dbReference>
<dbReference type="RefSeq" id="WP_007278120.1">
    <property type="nucleotide sequence ID" value="NZ_ABCK01000006.1"/>
</dbReference>
<dbReference type="PROSITE" id="PS00211">
    <property type="entry name" value="ABC_TRANSPORTER_1"/>
    <property type="match status" value="1"/>
</dbReference>
<dbReference type="InterPro" id="IPR017911">
    <property type="entry name" value="MacB-like_ATP-bd"/>
</dbReference>
<feature type="domain" description="ABC transporter" evidence="4">
    <location>
        <begin position="5"/>
        <end position="221"/>
    </location>
</feature>
<keyword evidence="1" id="KW-0813">Transport</keyword>
<dbReference type="Proteomes" id="UP000004947">
    <property type="component" value="Unassembled WGS sequence"/>
</dbReference>
<dbReference type="EMBL" id="ABCK01000006">
    <property type="protein sequence ID" value="EDM28127.1"/>
    <property type="molecule type" value="Genomic_DNA"/>
</dbReference>
<evidence type="ECO:0000313" key="6">
    <source>
        <dbReference type="Proteomes" id="UP000004947"/>
    </source>
</evidence>
<dbReference type="SUPFAM" id="SSF52540">
    <property type="entry name" value="P-loop containing nucleoside triphosphate hydrolases"/>
    <property type="match status" value="1"/>
</dbReference>
<dbReference type="PROSITE" id="PS50893">
    <property type="entry name" value="ABC_TRANSPORTER_2"/>
    <property type="match status" value="1"/>
</dbReference>
<dbReference type="PANTHER" id="PTHR24220">
    <property type="entry name" value="IMPORT ATP-BINDING PROTEIN"/>
    <property type="match status" value="1"/>
</dbReference>
<evidence type="ECO:0000313" key="5">
    <source>
        <dbReference type="EMBL" id="EDM28127.1"/>
    </source>
</evidence>
<organism evidence="5 6">
    <name type="scientific">Lentisphaera araneosa HTCC2155</name>
    <dbReference type="NCBI Taxonomy" id="313628"/>
    <lineage>
        <taxon>Bacteria</taxon>
        <taxon>Pseudomonadati</taxon>
        <taxon>Lentisphaerota</taxon>
        <taxon>Lentisphaeria</taxon>
        <taxon>Lentisphaerales</taxon>
        <taxon>Lentisphaeraceae</taxon>
        <taxon>Lentisphaera</taxon>
    </lineage>
</organism>
<dbReference type="PANTHER" id="PTHR24220:SF86">
    <property type="entry name" value="ABC TRANSPORTER ABCH.1"/>
    <property type="match status" value="1"/>
</dbReference>
<dbReference type="STRING" id="313628.LNTAR_12261"/>
<protein>
    <submittedName>
        <fullName evidence="5">ABC transporter, ATPase subunit</fullName>
    </submittedName>
</protein>
<comment type="caution">
    <text evidence="5">The sequence shown here is derived from an EMBL/GenBank/DDBJ whole genome shotgun (WGS) entry which is preliminary data.</text>
</comment>
<dbReference type="InterPro" id="IPR017871">
    <property type="entry name" value="ABC_transporter-like_CS"/>
</dbReference>
<dbReference type="GO" id="GO:0022857">
    <property type="term" value="F:transmembrane transporter activity"/>
    <property type="evidence" value="ECO:0007669"/>
    <property type="project" value="TreeGrafter"/>
</dbReference>
<dbReference type="Pfam" id="PF00005">
    <property type="entry name" value="ABC_tran"/>
    <property type="match status" value="1"/>
</dbReference>
<dbReference type="GO" id="GO:0016887">
    <property type="term" value="F:ATP hydrolysis activity"/>
    <property type="evidence" value="ECO:0007669"/>
    <property type="project" value="InterPro"/>
</dbReference>
<evidence type="ECO:0000259" key="4">
    <source>
        <dbReference type="PROSITE" id="PS50893"/>
    </source>
</evidence>
<keyword evidence="3" id="KW-0067">ATP-binding</keyword>
<dbReference type="CDD" id="cd03255">
    <property type="entry name" value="ABC_MJ0796_LolCDE_FtsE"/>
    <property type="match status" value="1"/>
</dbReference>
<dbReference type="Gene3D" id="3.40.50.300">
    <property type="entry name" value="P-loop containing nucleotide triphosphate hydrolases"/>
    <property type="match status" value="1"/>
</dbReference>